<dbReference type="SUPFAM" id="SSF109854">
    <property type="entry name" value="DinB/YfiT-like putative metalloenzymes"/>
    <property type="match status" value="1"/>
</dbReference>
<reference evidence="1 2" key="1">
    <citation type="submission" date="2024-09" db="EMBL/GenBank/DDBJ databases">
        <authorList>
            <person name="Sun Q."/>
            <person name="Mori K."/>
        </authorList>
    </citation>
    <scope>NUCLEOTIDE SEQUENCE [LARGE SCALE GENOMIC DNA]</scope>
    <source>
        <strain evidence="1 2">JCM 12520</strain>
    </source>
</reference>
<organism evidence="1 2">
    <name type="scientific">Paenibacillus hodogayensis</name>
    <dbReference type="NCBI Taxonomy" id="279208"/>
    <lineage>
        <taxon>Bacteria</taxon>
        <taxon>Bacillati</taxon>
        <taxon>Bacillota</taxon>
        <taxon>Bacilli</taxon>
        <taxon>Bacillales</taxon>
        <taxon>Paenibacillaceae</taxon>
        <taxon>Paenibacillus</taxon>
    </lineage>
</organism>
<proteinExistence type="predicted"/>
<protein>
    <submittedName>
        <fullName evidence="1">DinB family protein</fullName>
    </submittedName>
</protein>
<evidence type="ECO:0000313" key="1">
    <source>
        <dbReference type="EMBL" id="MFB9754323.1"/>
    </source>
</evidence>
<comment type="caution">
    <text evidence="1">The sequence shown here is derived from an EMBL/GenBank/DDBJ whole genome shotgun (WGS) entry which is preliminary data.</text>
</comment>
<keyword evidence="2" id="KW-1185">Reference proteome</keyword>
<dbReference type="InterPro" id="IPR034660">
    <property type="entry name" value="DinB/YfiT-like"/>
</dbReference>
<name>A0ABV5W184_9BACL</name>
<dbReference type="EMBL" id="JBHMAG010000014">
    <property type="protein sequence ID" value="MFB9754323.1"/>
    <property type="molecule type" value="Genomic_DNA"/>
</dbReference>
<gene>
    <name evidence="1" type="ORF">ACFFNY_22360</name>
</gene>
<accession>A0ABV5W184</accession>
<dbReference type="RefSeq" id="WP_344913770.1">
    <property type="nucleotide sequence ID" value="NZ_BAAAYO010000013.1"/>
</dbReference>
<dbReference type="Proteomes" id="UP001589619">
    <property type="component" value="Unassembled WGS sequence"/>
</dbReference>
<sequence length="151" mass="17668">MEAALKELRRFTAFVEEAGRRAADSWYNPILPGKWSIHEIVGHIWLWDTYALEQMIPEMTQGAVLQMANRQSINRNAELFSLRIQKAEMIDHFAATRNELAEACSFVHESGISFFIGARRLQMESYIREYVVEHDRHHEAQIEAFLLRHKP</sequence>
<dbReference type="Gene3D" id="1.20.120.450">
    <property type="entry name" value="dinb family like domain"/>
    <property type="match status" value="1"/>
</dbReference>
<evidence type="ECO:0000313" key="2">
    <source>
        <dbReference type="Proteomes" id="UP001589619"/>
    </source>
</evidence>